<keyword evidence="1" id="KW-0812">Transmembrane</keyword>
<feature type="transmembrane region" description="Helical" evidence="1">
    <location>
        <begin position="16"/>
        <end position="40"/>
    </location>
</feature>
<keyword evidence="3" id="KW-1185">Reference proteome</keyword>
<accession>A0A3N4NN85</accession>
<dbReference type="AlphaFoldDB" id="A0A3N4NN85"/>
<proteinExistence type="predicted"/>
<feature type="transmembrane region" description="Helical" evidence="1">
    <location>
        <begin position="60"/>
        <end position="78"/>
    </location>
</feature>
<evidence type="ECO:0000313" key="2">
    <source>
        <dbReference type="EMBL" id="RPD96008.1"/>
    </source>
</evidence>
<keyword evidence="1" id="KW-0472">Membrane</keyword>
<dbReference type="Proteomes" id="UP000270856">
    <property type="component" value="Unassembled WGS sequence"/>
</dbReference>
<sequence length="82" mass="9687">MTFLEKIKTAYFWKRALMIIIPFFITVVIISLLFNSFSAIIEADWGKIMDDNFNRGKWKIFFTTKIIVSVVYGVWVTSRNIK</sequence>
<keyword evidence="1" id="KW-1133">Transmembrane helix</keyword>
<dbReference type="EMBL" id="RPFJ01000014">
    <property type="protein sequence ID" value="RPD96008.1"/>
    <property type="molecule type" value="Genomic_DNA"/>
</dbReference>
<comment type="caution">
    <text evidence="2">The sequence shown here is derived from an EMBL/GenBank/DDBJ whole genome shotgun (WGS) entry which is preliminary data.</text>
</comment>
<protein>
    <submittedName>
        <fullName evidence="2">Uncharacterized protein</fullName>
    </submittedName>
</protein>
<name>A0A3N4NN85_9FLAO</name>
<gene>
    <name evidence="2" type="ORF">EGM88_11115</name>
</gene>
<evidence type="ECO:0000313" key="3">
    <source>
        <dbReference type="Proteomes" id="UP000270856"/>
    </source>
</evidence>
<dbReference type="RefSeq" id="WP_123898357.1">
    <property type="nucleotide sequence ID" value="NZ_RPFJ01000014.1"/>
</dbReference>
<dbReference type="OrthoDB" id="1446382at2"/>
<reference evidence="2 3" key="1">
    <citation type="submission" date="2018-11" db="EMBL/GenBank/DDBJ databases">
        <title>Aureibaculum marinum gen. nov., sp. nov., a member of the family Flavobacteriaceae isolated from the Bohai Sea.</title>
        <authorList>
            <person name="Ji X."/>
        </authorList>
    </citation>
    <scope>NUCLEOTIDE SEQUENCE [LARGE SCALE GENOMIC DNA]</scope>
    <source>
        <strain evidence="2 3">BH-SD17</strain>
    </source>
</reference>
<evidence type="ECO:0000256" key="1">
    <source>
        <dbReference type="SAM" id="Phobius"/>
    </source>
</evidence>
<organism evidence="2 3">
    <name type="scientific">Aureibaculum marinum</name>
    <dbReference type="NCBI Taxonomy" id="2487930"/>
    <lineage>
        <taxon>Bacteria</taxon>
        <taxon>Pseudomonadati</taxon>
        <taxon>Bacteroidota</taxon>
        <taxon>Flavobacteriia</taxon>
        <taxon>Flavobacteriales</taxon>
        <taxon>Flavobacteriaceae</taxon>
        <taxon>Aureibaculum</taxon>
    </lineage>
</organism>